<dbReference type="InterPro" id="IPR027417">
    <property type="entry name" value="P-loop_NTPase"/>
</dbReference>
<sequence>MSEINRALVKNLAADEVTYNRGVRYYSSKAIKSISKSKSREHYRAIVQGKSNYTVDIDLTNPENIEYKCNCPGSRKHPGACKHAVAVMLFINDYSDRRKQQKIESGEKRRITRILDYFDNMDYMAGLGDIFHVRLGIRLDAMLRADNSVKAAVSISAGSTRLYKVQNIRKFLSDYICSQPISLGKDFSYFPGENRFDHESESVLDFLCEILDIQEIVGKGNATGIFSKSEIFFDRHMLLRLLKIIKLPFNFTFAEESFENVRFIMGKPDLNFYLNLSDEDDSVILSWDEERIIPLDERGNLFYYDNAIYHPDRIFTRHFLPFYHRPTDGEEDTLVFEGEEKERFLNVVLPRIHETFSLTIPNALKDNYITENVKFEIYMDIVKGRIKLEVITAYGEYKFNPFLKMPDVKALIVRQPSREAECFEDIESFGFTREEQYFYLSDEESIYDFLKNNLSYLADKYELFYSEQFKKLKVNPPKIVKTSVRVQSENNMLEVDFDFEGVSSDELTDLFNSLKLKKKFYRLRNGSFIDLTEGGELTKLSELIDKIGTNKGSITNGKIYTSIDYAFYLSQAADEGLYDIEADKSFTALIEEIKHPENVELKVPSIIRADLRPYQEVGFEWLSSLAKYYLGGILADDMGLGKTLQAITYMANTWKKNKNATFIVVCPSSLLYNWQDEIENFCPEMSVVMILGNPNDRKDLIASCEGYQVVLISYPILRRDIEFLKDVSFDTAFLDEAQFIKNPNSRNAKAVKMLNAAHRFALTGTPIENNLSELWSIFDFLMPGYLYSHSKFVNLYEKPVVRFESEEALKQLNFHIKPFILRRMKKDVLSELPEKTERKMVSDMTDEQKEVYMSYLEDMKKKINSEINKNGFEKSRMMILASLTRLRQICCHPSTFVENYEGGSGKLNLLLQLVQNAIEGGHRILVFSQFTSMLNIIEEEFKKLKISYYYLDGSTPITQRSENVKSFNNGNRDVYLISLKAGGTGLNLVGADMVIHYDPWWNPAVEDQATDRVYRIGQKNSVNVVKLITKGTIEEKIYKLQEKKKNLADSVIKAGEVFINKLTKEEVEDLFNM</sequence>
<accession>A0ABS1IZ53</accession>
<evidence type="ECO:0000259" key="5">
    <source>
        <dbReference type="PROSITE" id="PS51194"/>
    </source>
</evidence>
<dbReference type="InterPro" id="IPR014001">
    <property type="entry name" value="Helicase_ATP-bd"/>
</dbReference>
<keyword evidence="7" id="KW-1185">Reference proteome</keyword>
<gene>
    <name evidence="6" type="ORF">JJN12_05125</name>
</gene>
<organism evidence="6 7">
    <name type="scientific">Catonella massiliensis</name>
    <dbReference type="NCBI Taxonomy" id="2799636"/>
    <lineage>
        <taxon>Bacteria</taxon>
        <taxon>Bacillati</taxon>
        <taxon>Bacillota</taxon>
        <taxon>Clostridia</taxon>
        <taxon>Lachnospirales</taxon>
        <taxon>Lachnospiraceae</taxon>
        <taxon>Catonella</taxon>
    </lineage>
</organism>
<dbReference type="Gene3D" id="3.40.50.10810">
    <property type="entry name" value="Tandem AAA-ATPase domain"/>
    <property type="match status" value="1"/>
</dbReference>
<comment type="caution">
    <text evidence="6">The sequence shown here is derived from an EMBL/GenBank/DDBJ whole genome shotgun (WGS) entry which is preliminary data.</text>
</comment>
<feature type="domain" description="Helicase ATP-binding" evidence="4">
    <location>
        <begin position="623"/>
        <end position="784"/>
    </location>
</feature>
<keyword evidence="2" id="KW-0862">Zinc</keyword>
<dbReference type="InterPro" id="IPR007527">
    <property type="entry name" value="Znf_SWIM"/>
</dbReference>
<dbReference type="GO" id="GO:0004386">
    <property type="term" value="F:helicase activity"/>
    <property type="evidence" value="ECO:0007669"/>
    <property type="project" value="UniProtKB-KW"/>
</dbReference>
<dbReference type="Pfam" id="PF04434">
    <property type="entry name" value="SWIM"/>
    <property type="match status" value="1"/>
</dbReference>
<dbReference type="SMART" id="SM00490">
    <property type="entry name" value="HELICc"/>
    <property type="match status" value="1"/>
</dbReference>
<keyword evidence="6" id="KW-0547">Nucleotide-binding</keyword>
<keyword evidence="2" id="KW-0863">Zinc-finger</keyword>
<dbReference type="EMBL" id="JAEPRJ010000001">
    <property type="protein sequence ID" value="MBK5897170.1"/>
    <property type="molecule type" value="Genomic_DNA"/>
</dbReference>
<dbReference type="InterPro" id="IPR000330">
    <property type="entry name" value="SNF2_N"/>
</dbReference>
<dbReference type="Pfam" id="PF08455">
    <property type="entry name" value="SNF2_assoc"/>
    <property type="match status" value="1"/>
</dbReference>
<evidence type="ECO:0000259" key="3">
    <source>
        <dbReference type="PROSITE" id="PS50966"/>
    </source>
</evidence>
<keyword evidence="2" id="KW-0479">Metal-binding</keyword>
<dbReference type="InterPro" id="IPR038718">
    <property type="entry name" value="SNF2-like_sf"/>
</dbReference>
<dbReference type="PANTHER" id="PTHR10799">
    <property type="entry name" value="SNF2/RAD54 HELICASE FAMILY"/>
    <property type="match status" value="1"/>
</dbReference>
<dbReference type="Proteomes" id="UP000604730">
    <property type="component" value="Unassembled WGS sequence"/>
</dbReference>
<dbReference type="Pfam" id="PF00271">
    <property type="entry name" value="Helicase_C"/>
    <property type="match status" value="1"/>
</dbReference>
<dbReference type="PROSITE" id="PS50966">
    <property type="entry name" value="ZF_SWIM"/>
    <property type="match status" value="1"/>
</dbReference>
<dbReference type="SUPFAM" id="SSF52540">
    <property type="entry name" value="P-loop containing nucleoside triphosphate hydrolases"/>
    <property type="match status" value="2"/>
</dbReference>
<evidence type="ECO:0000256" key="2">
    <source>
        <dbReference type="PROSITE-ProRule" id="PRU00325"/>
    </source>
</evidence>
<protein>
    <submittedName>
        <fullName evidence="6">DEAD/DEAH box helicase</fullName>
    </submittedName>
</protein>
<evidence type="ECO:0000259" key="4">
    <source>
        <dbReference type="PROSITE" id="PS51192"/>
    </source>
</evidence>
<dbReference type="InterPro" id="IPR001650">
    <property type="entry name" value="Helicase_C-like"/>
</dbReference>
<feature type="domain" description="Helicase C-terminal" evidence="5">
    <location>
        <begin position="909"/>
        <end position="1063"/>
    </location>
</feature>
<evidence type="ECO:0000256" key="1">
    <source>
        <dbReference type="ARBA" id="ARBA00022801"/>
    </source>
</evidence>
<dbReference type="CDD" id="cd18793">
    <property type="entry name" value="SF2_C_SNF"/>
    <property type="match status" value="1"/>
</dbReference>
<proteinExistence type="predicted"/>
<keyword evidence="1" id="KW-0378">Hydrolase</keyword>
<evidence type="ECO:0000313" key="7">
    <source>
        <dbReference type="Proteomes" id="UP000604730"/>
    </source>
</evidence>
<dbReference type="CDD" id="cd18012">
    <property type="entry name" value="DEXQc_arch_SWI2_SNF2"/>
    <property type="match status" value="1"/>
</dbReference>
<name>A0ABS1IZ53_9FIRM</name>
<dbReference type="RefSeq" id="WP_208428674.1">
    <property type="nucleotide sequence ID" value="NZ_JAEPRJ010000001.1"/>
</dbReference>
<dbReference type="InterPro" id="IPR013663">
    <property type="entry name" value="Helicase_SWF/SNF/SWI_bac"/>
</dbReference>
<evidence type="ECO:0000313" key="6">
    <source>
        <dbReference type="EMBL" id="MBK5897170.1"/>
    </source>
</evidence>
<feature type="domain" description="SWIM-type" evidence="3">
    <location>
        <begin position="53"/>
        <end position="92"/>
    </location>
</feature>
<dbReference type="Pfam" id="PF00176">
    <property type="entry name" value="SNF2-rel_dom"/>
    <property type="match status" value="1"/>
</dbReference>
<keyword evidence="6" id="KW-0067">ATP-binding</keyword>
<dbReference type="InterPro" id="IPR049730">
    <property type="entry name" value="SNF2/RAD54-like_C"/>
</dbReference>
<reference evidence="6 7" key="1">
    <citation type="submission" date="2021-01" db="EMBL/GenBank/DDBJ databases">
        <title>Isolation and description of Catonella massiliensis sp. nov., a novel Catonella species, isolated from a stable periodontitis subject.</title>
        <authorList>
            <person name="Antezack A."/>
            <person name="Boxberger M."/>
            <person name="La Scola B."/>
            <person name="Monnet-Corti V."/>
        </authorList>
    </citation>
    <scope>NUCLEOTIDE SEQUENCE [LARGE SCALE GENOMIC DNA]</scope>
    <source>
        <strain evidence="6 7">Marseille-Q4567</strain>
    </source>
</reference>
<keyword evidence="6" id="KW-0347">Helicase</keyword>
<dbReference type="Gene3D" id="3.40.50.300">
    <property type="entry name" value="P-loop containing nucleotide triphosphate hydrolases"/>
    <property type="match status" value="1"/>
</dbReference>
<dbReference type="PROSITE" id="PS51192">
    <property type="entry name" value="HELICASE_ATP_BIND_1"/>
    <property type="match status" value="1"/>
</dbReference>
<dbReference type="PROSITE" id="PS51194">
    <property type="entry name" value="HELICASE_CTER"/>
    <property type="match status" value="1"/>
</dbReference>
<dbReference type="SMART" id="SM00487">
    <property type="entry name" value="DEXDc"/>
    <property type="match status" value="1"/>
</dbReference>